<dbReference type="HOGENOM" id="CLU_097062_0_0_11"/>
<dbReference type="RefSeq" id="WP_005465205.1">
    <property type="nucleotide sequence ID" value="NZ_CM001484.1"/>
</dbReference>
<dbReference type="EMBL" id="CM001484">
    <property type="protein sequence ID" value="EIE99553.1"/>
    <property type="molecule type" value="Genomic_DNA"/>
</dbReference>
<dbReference type="AlphaFoldDB" id="I1D3M9"/>
<organism evidence="1 2">
    <name type="scientific">Saccharomonospora glauca K62</name>
    <dbReference type="NCBI Taxonomy" id="928724"/>
    <lineage>
        <taxon>Bacteria</taxon>
        <taxon>Bacillati</taxon>
        <taxon>Actinomycetota</taxon>
        <taxon>Actinomycetes</taxon>
        <taxon>Pseudonocardiales</taxon>
        <taxon>Pseudonocardiaceae</taxon>
        <taxon>Saccharomonospora</taxon>
    </lineage>
</organism>
<dbReference type="OrthoDB" id="4548523at2"/>
<dbReference type="SUPFAM" id="SSF109854">
    <property type="entry name" value="DinB/YfiT-like putative metalloenzymes"/>
    <property type="match status" value="1"/>
</dbReference>
<name>I1D3M9_9PSEU</name>
<accession>I1D3M9</accession>
<dbReference type="eggNOG" id="COG2318">
    <property type="taxonomic scope" value="Bacteria"/>
</dbReference>
<dbReference type="STRING" id="928724.SacglDRAFT_02661"/>
<evidence type="ECO:0000313" key="2">
    <source>
        <dbReference type="Proteomes" id="UP000005087"/>
    </source>
</evidence>
<evidence type="ECO:0000313" key="1">
    <source>
        <dbReference type="EMBL" id="EIE99553.1"/>
    </source>
</evidence>
<reference evidence="1 2" key="1">
    <citation type="submission" date="2011-09" db="EMBL/GenBank/DDBJ databases">
        <authorList>
            <consortium name="US DOE Joint Genome Institute (JGI-PGF)"/>
            <person name="Lucas S."/>
            <person name="Han J."/>
            <person name="Lapidus A."/>
            <person name="Cheng J.-F."/>
            <person name="Goodwin L."/>
            <person name="Pitluck S."/>
            <person name="Peters L."/>
            <person name="Land M.L."/>
            <person name="Hauser L."/>
            <person name="Brambilla E."/>
            <person name="Klenk H.-P."/>
            <person name="Woyke T.J."/>
        </authorList>
    </citation>
    <scope>NUCLEOTIDE SEQUENCE [LARGE SCALE GENOMIC DNA]</scope>
    <source>
        <strain evidence="1 2">K62</strain>
    </source>
</reference>
<evidence type="ECO:0008006" key="3">
    <source>
        <dbReference type="Google" id="ProtNLM"/>
    </source>
</evidence>
<gene>
    <name evidence="1" type="ORF">SacglDRAFT_02661</name>
</gene>
<dbReference type="InterPro" id="IPR007061">
    <property type="entry name" value="MST-like"/>
</dbReference>
<dbReference type="InterPro" id="IPR034660">
    <property type="entry name" value="DinB/YfiT-like"/>
</dbReference>
<keyword evidence="2" id="KW-1185">Reference proteome</keyword>
<protein>
    <recommendedName>
        <fullName evidence="3">DinB-like domain-containing protein</fullName>
    </recommendedName>
</protein>
<dbReference type="Proteomes" id="UP000005087">
    <property type="component" value="Chromosome"/>
</dbReference>
<proteinExistence type="predicted"/>
<dbReference type="Gene3D" id="1.20.120.450">
    <property type="entry name" value="dinb family like domain"/>
    <property type="match status" value="1"/>
</dbReference>
<dbReference type="Pfam" id="PF04978">
    <property type="entry name" value="MST"/>
    <property type="match status" value="1"/>
</dbReference>
<reference evidence="2" key="2">
    <citation type="submission" date="2012-01" db="EMBL/GenBank/DDBJ databases">
        <title>Noncontiguous Finished sequence of chromosome of Saccharomonospora glauca K62.</title>
        <authorList>
            <consortium name="US DOE Joint Genome Institute"/>
            <person name="Lucas S."/>
            <person name="Han J."/>
            <person name="Lapidus A."/>
            <person name="Cheng J.-F."/>
            <person name="Goodwin L."/>
            <person name="Pitluck S."/>
            <person name="Peters L."/>
            <person name="Mikhailova N."/>
            <person name="Held B."/>
            <person name="Detter J.C."/>
            <person name="Han C."/>
            <person name="Tapia R."/>
            <person name="Land M."/>
            <person name="Hauser L."/>
            <person name="Kyrpides N."/>
            <person name="Ivanova N."/>
            <person name="Pagani I."/>
            <person name="Brambilla E.-M."/>
            <person name="Klenk H.-P."/>
            <person name="Woyke T."/>
        </authorList>
    </citation>
    <scope>NUCLEOTIDE SEQUENCE [LARGE SCALE GENOMIC DNA]</scope>
    <source>
        <strain evidence="2">K62</strain>
    </source>
</reference>
<sequence>MHPSDPKSVLHHYLTSAREALMWKLDGLSEYDVRRPLTPTGTNLLGLLKHLAGCEVGYFALTFDRPFEPNLPWLSEDAEDNADMWATAEESRDDIVGLYRRVCDHSDRVIAELDLDSPGVVPHWPDDRARTTLHAVLVHMIAETQRHAGHADIVRELVDGSVGLRREHANLPHGDAAWWRNYHDKLERIAREVSGHH</sequence>